<evidence type="ECO:0000313" key="2">
    <source>
        <dbReference type="EMBL" id="RXI03229.1"/>
    </source>
</evidence>
<feature type="region of interest" description="Disordered" evidence="1">
    <location>
        <begin position="177"/>
        <end position="220"/>
    </location>
</feature>
<feature type="compositionally biased region" description="Basic and acidic residues" evidence="1">
    <location>
        <begin position="177"/>
        <end position="191"/>
    </location>
</feature>
<dbReference type="EMBL" id="RDQH01000329">
    <property type="protein sequence ID" value="RXI03229.1"/>
    <property type="molecule type" value="Genomic_DNA"/>
</dbReference>
<gene>
    <name evidence="2" type="ORF">DVH24_003881</name>
</gene>
<proteinExistence type="predicted"/>
<dbReference type="Proteomes" id="UP000290289">
    <property type="component" value="Chromosome 3"/>
</dbReference>
<comment type="caution">
    <text evidence="2">The sequence shown here is derived from an EMBL/GenBank/DDBJ whole genome shotgun (WGS) entry which is preliminary data.</text>
</comment>
<name>A0A498K4Q3_MALDO</name>
<reference evidence="2 3" key="1">
    <citation type="submission" date="2018-10" db="EMBL/GenBank/DDBJ databases">
        <title>A high-quality apple genome assembly.</title>
        <authorList>
            <person name="Hu J."/>
        </authorList>
    </citation>
    <scope>NUCLEOTIDE SEQUENCE [LARGE SCALE GENOMIC DNA]</scope>
    <source>
        <strain evidence="3">cv. HFTH1</strain>
        <tissue evidence="2">Young leaf</tissue>
    </source>
</reference>
<accession>A0A498K4Q3</accession>
<dbReference type="AlphaFoldDB" id="A0A498K4Q3"/>
<evidence type="ECO:0000256" key="1">
    <source>
        <dbReference type="SAM" id="MobiDB-lite"/>
    </source>
</evidence>
<organism evidence="2 3">
    <name type="scientific">Malus domestica</name>
    <name type="common">Apple</name>
    <name type="synonym">Pyrus malus</name>
    <dbReference type="NCBI Taxonomy" id="3750"/>
    <lineage>
        <taxon>Eukaryota</taxon>
        <taxon>Viridiplantae</taxon>
        <taxon>Streptophyta</taxon>
        <taxon>Embryophyta</taxon>
        <taxon>Tracheophyta</taxon>
        <taxon>Spermatophyta</taxon>
        <taxon>Magnoliopsida</taxon>
        <taxon>eudicotyledons</taxon>
        <taxon>Gunneridae</taxon>
        <taxon>Pentapetalae</taxon>
        <taxon>rosids</taxon>
        <taxon>fabids</taxon>
        <taxon>Rosales</taxon>
        <taxon>Rosaceae</taxon>
        <taxon>Amygdaloideae</taxon>
        <taxon>Maleae</taxon>
        <taxon>Malus</taxon>
    </lineage>
</organism>
<sequence>MDSTTSDKEMNKRSSNATSHLKFDDYAEIDHACSAIYGNLIQGKQSNSECCNHPRKWGGFDCWTMSYYGETSLYCFVKNHTNFIDVKKRMKALESSNKTTLQTQIHVFGYDNISTITLNGQLTESTSTQTLADIIDLSTKLFHNDQTANCTVANGTQIPCNRGPLDTARVPKVEPQHLSFDEPKSLEEPKRHQLQNRDMTRDAPRKTPPRSPSRVGMKVKSPLSSTIKYAPLLDKFSKSRFKYFCSDFDPNYQLI</sequence>
<protein>
    <submittedName>
        <fullName evidence="2">Uncharacterized protein</fullName>
    </submittedName>
</protein>
<evidence type="ECO:0000313" key="3">
    <source>
        <dbReference type="Proteomes" id="UP000290289"/>
    </source>
</evidence>
<keyword evidence="3" id="KW-1185">Reference proteome</keyword>